<proteinExistence type="predicted"/>
<evidence type="ECO:0000259" key="2">
    <source>
        <dbReference type="PROSITE" id="PS51705"/>
    </source>
</evidence>
<dbReference type="PANTHER" id="PTHR10229">
    <property type="entry name" value="GTP-BINDING PROTEIN HFLX"/>
    <property type="match status" value="1"/>
</dbReference>
<comment type="caution">
    <text evidence="3">The sequence shown here is derived from an EMBL/GenBank/DDBJ whole genome shotgun (WGS) entry which is preliminary data.</text>
</comment>
<keyword evidence="4" id="KW-1185">Reference proteome</keyword>
<dbReference type="InterPro" id="IPR016496">
    <property type="entry name" value="GTPase_HflX"/>
</dbReference>
<dbReference type="SUPFAM" id="SSF52540">
    <property type="entry name" value="P-loop containing nucleoside triphosphate hydrolases"/>
    <property type="match status" value="1"/>
</dbReference>
<feature type="region of interest" description="Disordered" evidence="1">
    <location>
        <begin position="31"/>
        <end position="53"/>
    </location>
</feature>
<dbReference type="PROSITE" id="PS51705">
    <property type="entry name" value="G_HFLX"/>
    <property type="match status" value="1"/>
</dbReference>
<organism evidence="3 4">
    <name type="scientific">Miscanthus lutarioriparius</name>
    <dbReference type="NCBI Taxonomy" id="422564"/>
    <lineage>
        <taxon>Eukaryota</taxon>
        <taxon>Viridiplantae</taxon>
        <taxon>Streptophyta</taxon>
        <taxon>Embryophyta</taxon>
        <taxon>Tracheophyta</taxon>
        <taxon>Spermatophyta</taxon>
        <taxon>Magnoliopsida</taxon>
        <taxon>Liliopsida</taxon>
        <taxon>Poales</taxon>
        <taxon>Poaceae</taxon>
        <taxon>PACMAD clade</taxon>
        <taxon>Panicoideae</taxon>
        <taxon>Andropogonodae</taxon>
        <taxon>Andropogoneae</taxon>
        <taxon>Saccharinae</taxon>
        <taxon>Miscanthus</taxon>
    </lineage>
</organism>
<dbReference type="PRINTS" id="PR00326">
    <property type="entry name" value="GTP1OBG"/>
</dbReference>
<dbReference type="Gene3D" id="3.40.50.300">
    <property type="entry name" value="P-loop containing nucleotide triphosphate hydrolases"/>
    <property type="match status" value="1"/>
</dbReference>
<dbReference type="Pfam" id="PF01926">
    <property type="entry name" value="MMR_HSR1"/>
    <property type="match status" value="1"/>
</dbReference>
<feature type="compositionally biased region" description="Acidic residues" evidence="1">
    <location>
        <begin position="424"/>
        <end position="438"/>
    </location>
</feature>
<dbReference type="InterPro" id="IPR006073">
    <property type="entry name" value="GTP-bd"/>
</dbReference>
<dbReference type="InterPro" id="IPR042108">
    <property type="entry name" value="GTPase_HflX_N_sf"/>
</dbReference>
<accession>A0A811MC98</accession>
<dbReference type="AlphaFoldDB" id="A0A811MC98"/>
<dbReference type="FunFam" id="3.40.50.300:FF:001888">
    <property type="entry name" value="GTP-binding protein chloroplastic"/>
    <property type="match status" value="1"/>
</dbReference>
<feature type="region of interest" description="Disordered" evidence="1">
    <location>
        <begin position="424"/>
        <end position="475"/>
    </location>
</feature>
<sequence>MLRGAISRLGARLRLHADPSPACPYLRALSTRRGKRSSPTVSPADSDDEGPLRGLFVLSRDPECPPRLLVVQPRLRPGSLLDSKLAEALNLANSLEEPRDGFYHSEFGAKGAPPHLVVQNPASRGRSHADTYFGPGTVDNVKCYLWASESEVAWGKPVLDRVGLIIEIFNAHAETKEAKLQSELAALMYMKTRLVRVPGPGGRLTFGPSGEAEVVSARGRGSGGRGFMSGAGETELQLQRRRIQERRVSLLAQIEDVRRTRAIQRSSRKRHGGSFGQELVTVAVVGYTNAGKSTLVSALSEADLYSDDRLFATVDPRLRSVILPSGRKALLSDTVGFISDLPVQLVEAFHATLEEVVEADMLVHVLDSSASNLEEHRSTVLQVLQQIGVSQEKINSMIEVWNKIDLVDENVTSDGIEDEIFLTEGEEEDDIFSEDDVPSEQSSFDSVDDGADSEYLSEENSEDSNDEVSSKESFAELTEMEATKELSSKECFGELRVPDTNGCTLPQPTSACHVKTSAVTGTGLQELLALIDRKLTEQQNVVQRSYGPFDRKWRPSSMDGEKAAEQKIEDTVGRDRVDFDQYLVKGSLEDVRVDKYVRDSGLTGVTKIKEGNTNRSILKVNYHYPDMRNSRSRLCCARDRLCSLTILCNKETPQGSID</sequence>
<dbReference type="CDD" id="cd01878">
    <property type="entry name" value="HflX"/>
    <property type="match status" value="1"/>
</dbReference>
<dbReference type="GO" id="GO:0005525">
    <property type="term" value="F:GTP binding"/>
    <property type="evidence" value="ECO:0007669"/>
    <property type="project" value="InterPro"/>
</dbReference>
<dbReference type="Pfam" id="PF16360">
    <property type="entry name" value="GTP-bdg_M"/>
    <property type="match status" value="1"/>
</dbReference>
<dbReference type="InterPro" id="IPR030394">
    <property type="entry name" value="G_HFLX_dom"/>
</dbReference>
<feature type="domain" description="Hflx-type G" evidence="2">
    <location>
        <begin position="280"/>
        <end position="539"/>
    </location>
</feature>
<dbReference type="Proteomes" id="UP000604825">
    <property type="component" value="Unassembled WGS sequence"/>
</dbReference>
<dbReference type="InterPro" id="IPR027417">
    <property type="entry name" value="P-loop_NTPase"/>
</dbReference>
<evidence type="ECO:0000256" key="1">
    <source>
        <dbReference type="SAM" id="MobiDB-lite"/>
    </source>
</evidence>
<dbReference type="Gene3D" id="3.40.50.11060">
    <property type="entry name" value="GTPase HflX, N-terminal domain"/>
    <property type="match status" value="1"/>
</dbReference>
<evidence type="ECO:0000313" key="3">
    <source>
        <dbReference type="EMBL" id="CAD6206492.1"/>
    </source>
</evidence>
<dbReference type="EMBL" id="CAJGYO010000001">
    <property type="protein sequence ID" value="CAD6206492.1"/>
    <property type="molecule type" value="Genomic_DNA"/>
</dbReference>
<dbReference type="PANTHER" id="PTHR10229:SF8">
    <property type="entry name" value="GTPASE HFLX"/>
    <property type="match status" value="1"/>
</dbReference>
<protein>
    <recommendedName>
        <fullName evidence="2">Hflx-type G domain-containing protein</fullName>
    </recommendedName>
</protein>
<gene>
    <name evidence="3" type="ORF">NCGR_LOCUS4196</name>
</gene>
<reference evidence="3" key="1">
    <citation type="submission" date="2020-10" db="EMBL/GenBank/DDBJ databases">
        <authorList>
            <person name="Han B."/>
            <person name="Lu T."/>
            <person name="Zhao Q."/>
            <person name="Huang X."/>
            <person name="Zhao Y."/>
        </authorList>
    </citation>
    <scope>NUCLEOTIDE SEQUENCE</scope>
</reference>
<feature type="compositionally biased region" description="Acidic residues" evidence="1">
    <location>
        <begin position="446"/>
        <end position="466"/>
    </location>
</feature>
<dbReference type="NCBIfam" id="TIGR03156">
    <property type="entry name" value="GTP_HflX"/>
    <property type="match status" value="1"/>
</dbReference>
<dbReference type="InterPro" id="IPR032305">
    <property type="entry name" value="GTP-bd_M"/>
</dbReference>
<evidence type="ECO:0000313" key="4">
    <source>
        <dbReference type="Proteomes" id="UP000604825"/>
    </source>
</evidence>
<name>A0A811MC98_9POAL</name>
<dbReference type="GO" id="GO:0043022">
    <property type="term" value="F:ribosome binding"/>
    <property type="evidence" value="ECO:0007669"/>
    <property type="project" value="TreeGrafter"/>
</dbReference>
<dbReference type="OrthoDB" id="10268034at2759"/>
<dbReference type="GO" id="GO:0005737">
    <property type="term" value="C:cytoplasm"/>
    <property type="evidence" value="ECO:0007669"/>
    <property type="project" value="TreeGrafter"/>
</dbReference>